<feature type="transmembrane region" description="Helical" evidence="1">
    <location>
        <begin position="7"/>
        <end position="24"/>
    </location>
</feature>
<proteinExistence type="predicted"/>
<evidence type="ECO:0000313" key="2">
    <source>
        <dbReference type="EMBL" id="TXD91163.1"/>
    </source>
</evidence>
<keyword evidence="1" id="KW-1133">Transmembrane helix</keyword>
<dbReference type="Proteomes" id="UP000321578">
    <property type="component" value="Unassembled WGS sequence"/>
</dbReference>
<dbReference type="EMBL" id="VORO01000001">
    <property type="protein sequence ID" value="TXD91163.1"/>
    <property type="molecule type" value="Genomic_DNA"/>
</dbReference>
<keyword evidence="1" id="KW-0812">Transmembrane</keyword>
<keyword evidence="1" id="KW-0472">Membrane</keyword>
<dbReference type="AlphaFoldDB" id="A0A5C6ZQG0"/>
<keyword evidence="3" id="KW-1185">Reference proteome</keyword>
<evidence type="ECO:0000256" key="1">
    <source>
        <dbReference type="SAM" id="Phobius"/>
    </source>
</evidence>
<feature type="transmembrane region" description="Helical" evidence="1">
    <location>
        <begin position="30"/>
        <end position="47"/>
    </location>
</feature>
<protein>
    <submittedName>
        <fullName evidence="2">Uncharacterized protein</fullName>
    </submittedName>
</protein>
<dbReference type="RefSeq" id="WP_147084625.1">
    <property type="nucleotide sequence ID" value="NZ_VORM01000003.1"/>
</dbReference>
<gene>
    <name evidence="2" type="ORF">ESY86_00820</name>
</gene>
<accession>A0A5C6ZQG0</accession>
<sequence length="64" mass="7151">MNISKTLSYVMILIGAMVAIYAKAQVNQNEYILIGGIVLLMVGVYRISRNISSKSERENDNESQ</sequence>
<reference evidence="2 3" key="1">
    <citation type="submission" date="2019-08" db="EMBL/GenBank/DDBJ databases">
        <title>Genomes of Subsaximicrobium wynnwilliamsii strains.</title>
        <authorList>
            <person name="Bowman J.P."/>
        </authorList>
    </citation>
    <scope>NUCLEOTIDE SEQUENCE [LARGE SCALE GENOMIC DNA]</scope>
    <source>
        <strain evidence="2 3">2-80-2</strain>
    </source>
</reference>
<name>A0A5C6ZQG0_9FLAO</name>
<comment type="caution">
    <text evidence="2">The sequence shown here is derived from an EMBL/GenBank/DDBJ whole genome shotgun (WGS) entry which is preliminary data.</text>
</comment>
<organism evidence="2 3">
    <name type="scientific">Subsaximicrobium wynnwilliamsii</name>
    <dbReference type="NCBI Taxonomy" id="291179"/>
    <lineage>
        <taxon>Bacteria</taxon>
        <taxon>Pseudomonadati</taxon>
        <taxon>Bacteroidota</taxon>
        <taxon>Flavobacteriia</taxon>
        <taxon>Flavobacteriales</taxon>
        <taxon>Flavobacteriaceae</taxon>
        <taxon>Subsaximicrobium</taxon>
    </lineage>
</organism>
<evidence type="ECO:0000313" key="3">
    <source>
        <dbReference type="Proteomes" id="UP000321578"/>
    </source>
</evidence>
<dbReference type="OrthoDB" id="1449787at2"/>